<proteinExistence type="predicted"/>
<keyword evidence="1" id="KW-0732">Signal</keyword>
<feature type="signal peptide" evidence="1">
    <location>
        <begin position="1"/>
        <end position="19"/>
    </location>
</feature>
<feature type="chain" id="PRO_5017195286" evidence="1">
    <location>
        <begin position="20"/>
        <end position="153"/>
    </location>
</feature>
<reference evidence="2" key="2">
    <citation type="submission" date="2025-09" db="UniProtKB">
        <authorList>
            <consortium name="Ensembl"/>
        </authorList>
    </citation>
    <scope>IDENTIFICATION</scope>
</reference>
<organism evidence="2 3">
    <name type="scientific">Poecilia latipinna</name>
    <name type="common">sailfin molly</name>
    <dbReference type="NCBI Taxonomy" id="48699"/>
    <lineage>
        <taxon>Eukaryota</taxon>
        <taxon>Metazoa</taxon>
        <taxon>Chordata</taxon>
        <taxon>Craniata</taxon>
        <taxon>Vertebrata</taxon>
        <taxon>Euteleostomi</taxon>
        <taxon>Actinopterygii</taxon>
        <taxon>Neopterygii</taxon>
        <taxon>Teleostei</taxon>
        <taxon>Neoteleostei</taxon>
        <taxon>Acanthomorphata</taxon>
        <taxon>Ovalentaria</taxon>
        <taxon>Atherinomorphae</taxon>
        <taxon>Cyprinodontiformes</taxon>
        <taxon>Poeciliidae</taxon>
        <taxon>Poeciliinae</taxon>
        <taxon>Poecilia</taxon>
    </lineage>
</organism>
<evidence type="ECO:0000313" key="2">
    <source>
        <dbReference type="Ensembl" id="ENSPLAP00000011941.1"/>
    </source>
</evidence>
<accession>A0A3B3UGQ7</accession>
<dbReference type="AlphaFoldDB" id="A0A3B3UGQ7"/>
<reference evidence="2" key="1">
    <citation type="submission" date="2025-08" db="UniProtKB">
        <authorList>
            <consortium name="Ensembl"/>
        </authorList>
    </citation>
    <scope>IDENTIFICATION</scope>
</reference>
<name>A0A3B3UGQ7_9TELE</name>
<keyword evidence="3" id="KW-1185">Reference proteome</keyword>
<dbReference type="Ensembl" id="ENSPLAT00000029383.1">
    <property type="protein sequence ID" value="ENSPLAP00000011941.1"/>
    <property type="gene ID" value="ENSPLAG00000015156.1"/>
</dbReference>
<sequence length="153" mass="16849">TTVLAKLIAAVANLPLSSAIWADSYLSRWTASSVAVRPRVRVERPCVLLGRLHHAFAHRQVGRSDVGPRQRPLVPRRRGAAVARHIAGLGPVVAVAKNSLKMFTLLKTLVLFNVRPKEKNLLIICKYLVSTLTFLNLGFYSNIVCTLLQNCAV</sequence>
<evidence type="ECO:0000256" key="1">
    <source>
        <dbReference type="SAM" id="SignalP"/>
    </source>
</evidence>
<dbReference type="Proteomes" id="UP000261500">
    <property type="component" value="Unplaced"/>
</dbReference>
<protein>
    <submittedName>
        <fullName evidence="2">Uncharacterized protein</fullName>
    </submittedName>
</protein>
<evidence type="ECO:0000313" key="3">
    <source>
        <dbReference type="Proteomes" id="UP000261500"/>
    </source>
</evidence>